<dbReference type="InterPro" id="IPR043131">
    <property type="entry name" value="BCAT-like_N"/>
</dbReference>
<evidence type="ECO:0000256" key="6">
    <source>
        <dbReference type="ARBA" id="ARBA00022576"/>
    </source>
</evidence>
<dbReference type="InterPro" id="IPR036038">
    <property type="entry name" value="Aminotransferase-like"/>
</dbReference>
<reference evidence="13 14" key="1">
    <citation type="submission" date="2018-05" db="EMBL/GenBank/DDBJ databases">
        <title>Freshwater and sediment microbial communities from various areas in North America, analyzing microbe dynamics in response to fracking.</title>
        <authorList>
            <person name="Lamendella R."/>
        </authorList>
    </citation>
    <scope>NUCLEOTIDE SEQUENCE [LARGE SCALE GENOMIC DNA]</scope>
    <source>
        <strain evidence="13 14">15_TX</strain>
    </source>
</reference>
<dbReference type="SUPFAM" id="SSF56752">
    <property type="entry name" value="D-aminoacid aminotransferase-like PLP-dependent enzymes"/>
    <property type="match status" value="1"/>
</dbReference>
<dbReference type="FunFam" id="3.20.10.10:FF:000002">
    <property type="entry name" value="D-alanine aminotransferase"/>
    <property type="match status" value="1"/>
</dbReference>
<comment type="caution">
    <text evidence="13">The sequence shown here is derived from an EMBL/GenBank/DDBJ whole genome shotgun (WGS) entry which is preliminary data.</text>
</comment>
<keyword evidence="6" id="KW-0032">Aminotransferase</keyword>
<dbReference type="GO" id="GO:0046416">
    <property type="term" value="P:D-amino acid metabolic process"/>
    <property type="evidence" value="ECO:0007669"/>
    <property type="project" value="InterPro"/>
</dbReference>
<dbReference type="Pfam" id="PF01063">
    <property type="entry name" value="Aminotran_4"/>
    <property type="match status" value="1"/>
</dbReference>
<dbReference type="NCBIfam" id="TIGR01121">
    <property type="entry name" value="D_amino_aminoT"/>
    <property type="match status" value="1"/>
</dbReference>
<evidence type="ECO:0000256" key="7">
    <source>
        <dbReference type="ARBA" id="ARBA00022679"/>
    </source>
</evidence>
<dbReference type="EC" id="2.6.1.21" evidence="4"/>
<evidence type="ECO:0000256" key="12">
    <source>
        <dbReference type="ARBA" id="ARBA00047911"/>
    </source>
</evidence>
<dbReference type="GO" id="GO:0046394">
    <property type="term" value="P:carboxylic acid biosynthetic process"/>
    <property type="evidence" value="ECO:0007669"/>
    <property type="project" value="UniProtKB-ARBA"/>
</dbReference>
<dbReference type="GO" id="GO:0047810">
    <property type="term" value="F:D-alanine-2-oxoglutarate aminotransferase activity"/>
    <property type="evidence" value="ECO:0007669"/>
    <property type="project" value="UniProtKB-EC"/>
</dbReference>
<dbReference type="Gene3D" id="3.20.10.10">
    <property type="entry name" value="D-amino Acid Aminotransferase, subunit A, domain 2"/>
    <property type="match status" value="1"/>
</dbReference>
<keyword evidence="7" id="KW-0808">Transferase</keyword>
<comment type="cofactor">
    <cofactor evidence="1">
        <name>pyridoxal 5'-phosphate</name>
        <dbReference type="ChEBI" id="CHEBI:597326"/>
    </cofactor>
</comment>
<dbReference type="AlphaFoldDB" id="A0A2V2ZPI1"/>
<dbReference type="CDD" id="cd01558">
    <property type="entry name" value="D-AAT_like"/>
    <property type="match status" value="1"/>
</dbReference>
<dbReference type="Gene3D" id="3.30.470.10">
    <property type="match status" value="1"/>
</dbReference>
<dbReference type="InterPro" id="IPR050571">
    <property type="entry name" value="Class-IV_PLP-Dep_Aminotrnsfr"/>
</dbReference>
<dbReference type="GO" id="GO:0008652">
    <property type="term" value="P:amino acid biosynthetic process"/>
    <property type="evidence" value="ECO:0007669"/>
    <property type="project" value="UniProtKB-ARBA"/>
</dbReference>
<sequence>MRMEYVILNGEFIERSEAKVDIEDRGYQFGDGVYEVIRIYNGKMFTADEHLERLLDSGKKIDLNIPYTVRELKQLLEEMILKNKLELGIVYMQFTRGASPRNHAYPGAGVLPAFTAYTRRAARPVDSMKNGVKALLIEDIRWLRCDIKSLNLLGNIMAKQKAAQSGCYEAIQHRGDTVTEGSSSNIAIVKEGKVYTHPATNLILNGITRRKINEICHANGIALEESAFTLEDLKHADEVFMSSTSAEITPITEIEGKPVSSGTPGPVTKSLQDLFEKEIEKQCGKMTIKLR</sequence>
<comment type="subunit">
    <text evidence="3">Homodimer.</text>
</comment>
<dbReference type="PANTHER" id="PTHR42743:SF10">
    <property type="entry name" value="D-ALANINE AMINOTRANSFERASE"/>
    <property type="match status" value="1"/>
</dbReference>
<evidence type="ECO:0000256" key="4">
    <source>
        <dbReference type="ARBA" id="ARBA00012874"/>
    </source>
</evidence>
<dbReference type="PANTHER" id="PTHR42743">
    <property type="entry name" value="AMINO-ACID AMINOTRANSFERASE"/>
    <property type="match status" value="1"/>
</dbReference>
<evidence type="ECO:0000256" key="10">
    <source>
        <dbReference type="ARBA" id="ARBA00033316"/>
    </source>
</evidence>
<evidence type="ECO:0000256" key="3">
    <source>
        <dbReference type="ARBA" id="ARBA00011738"/>
    </source>
</evidence>
<evidence type="ECO:0000256" key="5">
    <source>
        <dbReference type="ARBA" id="ARBA00021779"/>
    </source>
</evidence>
<gene>
    <name evidence="13" type="ORF">DFO73_111123</name>
</gene>
<dbReference type="GO" id="GO:0005829">
    <property type="term" value="C:cytosol"/>
    <property type="evidence" value="ECO:0007669"/>
    <property type="project" value="TreeGrafter"/>
</dbReference>
<evidence type="ECO:0000256" key="1">
    <source>
        <dbReference type="ARBA" id="ARBA00001933"/>
    </source>
</evidence>
<dbReference type="Proteomes" id="UP000247150">
    <property type="component" value="Unassembled WGS sequence"/>
</dbReference>
<protein>
    <recommendedName>
        <fullName evidence="5">D-alanine aminotransferase</fullName>
        <ecNumber evidence="4">2.6.1.21</ecNumber>
    </recommendedName>
    <alternativeName>
        <fullName evidence="11">D-amino acid aminotransferase</fullName>
    </alternativeName>
    <alternativeName>
        <fullName evidence="9">D-amino acid transaminase</fullName>
    </alternativeName>
    <alternativeName>
        <fullName evidence="10">D-aspartate aminotransferase</fullName>
    </alternativeName>
</protein>
<dbReference type="EMBL" id="QGTW01000011">
    <property type="protein sequence ID" value="PWW26185.1"/>
    <property type="molecule type" value="Genomic_DNA"/>
</dbReference>
<dbReference type="InterPro" id="IPR001544">
    <property type="entry name" value="Aminotrans_IV"/>
</dbReference>
<proteinExistence type="inferred from homology"/>
<name>A0A2V2ZPI1_9BACI</name>
<evidence type="ECO:0000256" key="2">
    <source>
        <dbReference type="ARBA" id="ARBA00009320"/>
    </source>
</evidence>
<accession>A0A2V2ZPI1</accession>
<comment type="similarity">
    <text evidence="2">Belongs to the class-IV pyridoxal-phosphate-dependent aminotransferase family.</text>
</comment>
<comment type="catalytic activity">
    <reaction evidence="12">
        <text>D-alanine + 2-oxoglutarate = D-glutamate + pyruvate</text>
        <dbReference type="Rhea" id="RHEA:15869"/>
        <dbReference type="ChEBI" id="CHEBI:15361"/>
        <dbReference type="ChEBI" id="CHEBI:16810"/>
        <dbReference type="ChEBI" id="CHEBI:29986"/>
        <dbReference type="ChEBI" id="CHEBI:57416"/>
        <dbReference type="EC" id="2.6.1.21"/>
    </reaction>
</comment>
<dbReference type="FunFam" id="3.30.470.10:FF:000009">
    <property type="entry name" value="D-alanine aminotransferase"/>
    <property type="match status" value="1"/>
</dbReference>
<dbReference type="InterPro" id="IPR043132">
    <property type="entry name" value="BCAT-like_C"/>
</dbReference>
<keyword evidence="8" id="KW-0663">Pyridoxal phosphate</keyword>
<evidence type="ECO:0000313" key="13">
    <source>
        <dbReference type="EMBL" id="PWW26185.1"/>
    </source>
</evidence>
<evidence type="ECO:0000256" key="8">
    <source>
        <dbReference type="ARBA" id="ARBA00022898"/>
    </source>
</evidence>
<organism evidence="13 14">
    <name type="scientific">Cytobacillus oceanisediminis</name>
    <dbReference type="NCBI Taxonomy" id="665099"/>
    <lineage>
        <taxon>Bacteria</taxon>
        <taxon>Bacillati</taxon>
        <taxon>Bacillota</taxon>
        <taxon>Bacilli</taxon>
        <taxon>Bacillales</taxon>
        <taxon>Bacillaceae</taxon>
        <taxon>Cytobacillus</taxon>
    </lineage>
</organism>
<dbReference type="GO" id="GO:0030170">
    <property type="term" value="F:pyridoxal phosphate binding"/>
    <property type="evidence" value="ECO:0007669"/>
    <property type="project" value="InterPro"/>
</dbReference>
<evidence type="ECO:0000313" key="14">
    <source>
        <dbReference type="Proteomes" id="UP000247150"/>
    </source>
</evidence>
<evidence type="ECO:0000256" key="9">
    <source>
        <dbReference type="ARBA" id="ARBA00030138"/>
    </source>
</evidence>
<evidence type="ECO:0000256" key="11">
    <source>
        <dbReference type="ARBA" id="ARBA00033391"/>
    </source>
</evidence>
<dbReference type="InterPro" id="IPR005784">
    <property type="entry name" value="D_amino_transT"/>
</dbReference>